<proteinExistence type="predicted"/>
<gene>
    <name evidence="1" type="ORF">PR003_g7435</name>
</gene>
<protein>
    <submittedName>
        <fullName evidence="1">Uncharacterized protein</fullName>
    </submittedName>
</protein>
<dbReference type="Proteomes" id="UP000434957">
    <property type="component" value="Unassembled WGS sequence"/>
</dbReference>
<dbReference type="AlphaFoldDB" id="A0A6A4G060"/>
<sequence length="63" mass="6899">MTPAGISLDLFRDTTTLSNEVMMLEEPQSNNVDGYHSMVGRPTICISPVESGESADYHVANRL</sequence>
<accession>A0A6A4G060</accession>
<reference evidence="1 2" key="1">
    <citation type="submission" date="2018-08" db="EMBL/GenBank/DDBJ databases">
        <title>Genomic investigation of the strawberry pathogen Phytophthora fragariae indicates pathogenicity is determined by transcriptional variation in three key races.</title>
        <authorList>
            <person name="Adams T.M."/>
            <person name="Armitage A.D."/>
            <person name="Sobczyk M.K."/>
            <person name="Bates H.J."/>
            <person name="Dunwell J.M."/>
            <person name="Nellist C.F."/>
            <person name="Harrison R.J."/>
        </authorList>
    </citation>
    <scope>NUCLEOTIDE SEQUENCE [LARGE SCALE GENOMIC DNA]</scope>
    <source>
        <strain evidence="1 2">SCRP333</strain>
    </source>
</reference>
<comment type="caution">
    <text evidence="1">The sequence shown here is derived from an EMBL/GenBank/DDBJ whole genome shotgun (WGS) entry which is preliminary data.</text>
</comment>
<dbReference type="EMBL" id="QXFT01000350">
    <property type="protein sequence ID" value="KAE9346433.1"/>
    <property type="molecule type" value="Genomic_DNA"/>
</dbReference>
<name>A0A6A4G060_9STRA</name>
<keyword evidence="2" id="KW-1185">Reference proteome</keyword>
<organism evidence="1 2">
    <name type="scientific">Phytophthora rubi</name>
    <dbReference type="NCBI Taxonomy" id="129364"/>
    <lineage>
        <taxon>Eukaryota</taxon>
        <taxon>Sar</taxon>
        <taxon>Stramenopiles</taxon>
        <taxon>Oomycota</taxon>
        <taxon>Peronosporomycetes</taxon>
        <taxon>Peronosporales</taxon>
        <taxon>Peronosporaceae</taxon>
        <taxon>Phytophthora</taxon>
    </lineage>
</organism>
<evidence type="ECO:0000313" key="1">
    <source>
        <dbReference type="EMBL" id="KAE9346433.1"/>
    </source>
</evidence>
<evidence type="ECO:0000313" key="2">
    <source>
        <dbReference type="Proteomes" id="UP000434957"/>
    </source>
</evidence>